<dbReference type="EMBL" id="QZCH01000015">
    <property type="protein sequence ID" value="RJG42655.1"/>
    <property type="molecule type" value="Genomic_DNA"/>
</dbReference>
<evidence type="ECO:0000256" key="1">
    <source>
        <dbReference type="ARBA" id="ARBA00006171"/>
    </source>
</evidence>
<dbReference type="Gene3D" id="3.40.50.1000">
    <property type="entry name" value="HAD superfamily/HAD-like"/>
    <property type="match status" value="1"/>
</dbReference>
<keyword evidence="2" id="KW-0378">Hydrolase</keyword>
<dbReference type="PANTHER" id="PTHR43481">
    <property type="entry name" value="FRUCTOSE-1-PHOSPHATE PHOSPHATASE"/>
    <property type="match status" value="1"/>
</dbReference>
<dbReference type="SUPFAM" id="SSF56784">
    <property type="entry name" value="HAD-like"/>
    <property type="match status" value="1"/>
</dbReference>
<dbReference type="InterPro" id="IPR036412">
    <property type="entry name" value="HAD-like_sf"/>
</dbReference>
<dbReference type="NCBIfam" id="TIGR02009">
    <property type="entry name" value="PGMB-YQAB-SF"/>
    <property type="match status" value="1"/>
</dbReference>
<protein>
    <submittedName>
        <fullName evidence="2">Beta-phosphoglucomutase family hydrolase</fullName>
    </submittedName>
</protein>
<dbReference type="SFLD" id="SFLDS00003">
    <property type="entry name" value="Haloacid_Dehalogenase"/>
    <property type="match status" value="1"/>
</dbReference>
<comment type="similarity">
    <text evidence="1">Belongs to the HAD-like hydrolase superfamily. CbbY/CbbZ/Gph/YieH family.</text>
</comment>
<dbReference type="AlphaFoldDB" id="A0A418YDP4"/>
<dbReference type="InterPro" id="IPR023198">
    <property type="entry name" value="PGP-like_dom2"/>
</dbReference>
<dbReference type="InterPro" id="IPR023214">
    <property type="entry name" value="HAD_sf"/>
</dbReference>
<dbReference type="NCBIfam" id="TIGR01509">
    <property type="entry name" value="HAD-SF-IA-v3"/>
    <property type="match status" value="1"/>
</dbReference>
<dbReference type="Proteomes" id="UP000283255">
    <property type="component" value="Unassembled WGS sequence"/>
</dbReference>
<dbReference type="Pfam" id="PF13419">
    <property type="entry name" value="HAD_2"/>
    <property type="match status" value="1"/>
</dbReference>
<evidence type="ECO:0000313" key="3">
    <source>
        <dbReference type="Proteomes" id="UP000283255"/>
    </source>
</evidence>
<dbReference type="GO" id="GO:0050308">
    <property type="term" value="F:sugar-phosphatase activity"/>
    <property type="evidence" value="ECO:0007669"/>
    <property type="project" value="TreeGrafter"/>
</dbReference>
<keyword evidence="3" id="KW-1185">Reference proteome</keyword>
<dbReference type="InterPro" id="IPR051806">
    <property type="entry name" value="HAD-like_SPP"/>
</dbReference>
<name>A0A418YDP4_9GAMM</name>
<dbReference type="CDD" id="cd07505">
    <property type="entry name" value="HAD_BPGM-like"/>
    <property type="match status" value="1"/>
</dbReference>
<reference evidence="2 3" key="2">
    <citation type="submission" date="2019-01" db="EMBL/GenBank/DDBJ databases">
        <title>Motilimonas pumilus sp. nov., isolated from the gut of sea cucumber (Apostichopus japonicus).</title>
        <authorList>
            <person name="Wang F.-Q."/>
            <person name="Ren L.-H."/>
            <person name="Lin Y.-W."/>
            <person name="Sun G.-H."/>
            <person name="Du Z.-J."/>
            <person name="Zhao J.-X."/>
            <person name="Liu X.-J."/>
            <person name="Liu L.-J."/>
        </authorList>
    </citation>
    <scope>NUCLEOTIDE SEQUENCE [LARGE SCALE GENOMIC DNA]</scope>
    <source>
        <strain evidence="2 3">PLHSC7-2</strain>
    </source>
</reference>
<comment type="caution">
    <text evidence="2">The sequence shown here is derived from an EMBL/GenBank/DDBJ whole genome shotgun (WGS) entry which is preliminary data.</text>
</comment>
<dbReference type="PANTHER" id="PTHR43481:SF4">
    <property type="entry name" value="GLYCEROL-1-PHOSPHATE PHOSPHOHYDROLASE 1-RELATED"/>
    <property type="match status" value="1"/>
</dbReference>
<sequence length="199" mass="22156">MKIDLQRYQGIIFDMDGTLVDSMPLHLKAWQLTAQQFGFDYEHDWLYSKGGTPTLGIAKQLNVRQGTNFDPQQLVQQKRTYFDQIRHQVSIIDATFELVKVHHGAKKLAIGTGADGRTTDFIVSTLALGPWFDTIVHADQVSAHKPEPDTFLLAAKQLGLEPKDCVVFEDTATGVAAAKAAGMDCYLVEQGRITQFFTP</sequence>
<dbReference type="SFLD" id="SFLDG01129">
    <property type="entry name" value="C1.5:_HAD__Beta-PGM__Phosphata"/>
    <property type="match status" value="1"/>
</dbReference>
<evidence type="ECO:0000313" key="2">
    <source>
        <dbReference type="EMBL" id="RJG42655.1"/>
    </source>
</evidence>
<gene>
    <name evidence="2" type="ORF">D1Z90_12365</name>
</gene>
<organism evidence="2 3">
    <name type="scientific">Motilimonas pumila</name>
    <dbReference type="NCBI Taxonomy" id="2303987"/>
    <lineage>
        <taxon>Bacteria</taxon>
        <taxon>Pseudomonadati</taxon>
        <taxon>Pseudomonadota</taxon>
        <taxon>Gammaproteobacteria</taxon>
        <taxon>Alteromonadales</taxon>
        <taxon>Alteromonadales genera incertae sedis</taxon>
        <taxon>Motilimonas</taxon>
    </lineage>
</organism>
<dbReference type="InterPro" id="IPR041492">
    <property type="entry name" value="HAD_2"/>
</dbReference>
<dbReference type="PRINTS" id="PR00413">
    <property type="entry name" value="HADHALOGNASE"/>
</dbReference>
<dbReference type="InterPro" id="IPR010976">
    <property type="entry name" value="B-phosphoglucomutase_hydrolase"/>
</dbReference>
<accession>A0A418YDP4</accession>
<dbReference type="RefSeq" id="WP_119911081.1">
    <property type="nucleotide sequence ID" value="NZ_QZCH01000015.1"/>
</dbReference>
<dbReference type="OrthoDB" id="9800058at2"/>
<proteinExistence type="inferred from homology"/>
<dbReference type="Gene3D" id="1.10.150.240">
    <property type="entry name" value="Putative phosphatase, domain 2"/>
    <property type="match status" value="1"/>
</dbReference>
<dbReference type="InterPro" id="IPR006439">
    <property type="entry name" value="HAD-SF_hydro_IA"/>
</dbReference>
<reference evidence="2 3" key="1">
    <citation type="submission" date="2018-09" db="EMBL/GenBank/DDBJ databases">
        <authorList>
            <person name="Wang F."/>
        </authorList>
    </citation>
    <scope>NUCLEOTIDE SEQUENCE [LARGE SCALE GENOMIC DNA]</scope>
    <source>
        <strain evidence="2 3">PLHSC7-2</strain>
    </source>
</reference>